<dbReference type="Gene3D" id="3.90.56.20">
    <property type="entry name" value="replication protein C, winged helix domain"/>
    <property type="match status" value="1"/>
</dbReference>
<dbReference type="AlphaFoldDB" id="A0A369M0G7"/>
<comment type="caution">
    <text evidence="2">The sequence shown here is derived from an EMBL/GenBank/DDBJ whole genome shotgun (WGS) entry which is preliminary data.</text>
</comment>
<name>A0A369M0G7_9ACTN</name>
<evidence type="ECO:0000313" key="3">
    <source>
        <dbReference type="Proteomes" id="UP000254000"/>
    </source>
</evidence>
<dbReference type="OrthoDB" id="5147728at2"/>
<dbReference type="InterPro" id="IPR036390">
    <property type="entry name" value="WH_DNA-bd_sf"/>
</dbReference>
<evidence type="ECO:0000313" key="2">
    <source>
        <dbReference type="EMBL" id="RDB65261.1"/>
    </source>
</evidence>
<proteinExistence type="predicted"/>
<dbReference type="Pfam" id="PF09407">
    <property type="entry name" value="AbiEi_1"/>
    <property type="match status" value="1"/>
</dbReference>
<keyword evidence="3" id="KW-1185">Reference proteome</keyword>
<evidence type="ECO:0000259" key="1">
    <source>
        <dbReference type="Pfam" id="PF09407"/>
    </source>
</evidence>
<sequence length="276" mass="30506">MLITISVIKVITMTRYIPQWLSPVVEALELDRPELVTMAELTSIAEQSGVEAQGYAIADRLRKLGWLLETPQRGVWEFAPAESAGPYSTADPLLPMKAFMLSHPGCKCALTMQTAAWALGLADRVPACIEVSFEKRPAVKVPREISPSVFESTIGSVEAKGVPCLHPESIVVHMAQKPSAVRSWQGALEWLPDVAYEMREEPLLDELAGRPQSVWSRTGYLVSGMRPDLAEGISRGIETGSKVRFGPRGSAIRNDERWKVSDTLLPFDPRELERVL</sequence>
<gene>
    <name evidence="2" type="ORF">C1877_07935</name>
</gene>
<organism evidence="2 3">
    <name type="scientific">Gordonibacter pamelaeae</name>
    <dbReference type="NCBI Taxonomy" id="471189"/>
    <lineage>
        <taxon>Bacteria</taxon>
        <taxon>Bacillati</taxon>
        <taxon>Actinomycetota</taxon>
        <taxon>Coriobacteriia</taxon>
        <taxon>Eggerthellales</taxon>
        <taxon>Eggerthellaceae</taxon>
        <taxon>Gordonibacter</taxon>
    </lineage>
</organism>
<reference evidence="2 3" key="1">
    <citation type="journal article" date="2018" name="Elife">
        <title>Discovery and characterization of a prevalent human gut bacterial enzyme sufficient for the inactivation of a family of plant toxins.</title>
        <authorList>
            <person name="Koppel N."/>
            <person name="Bisanz J.E."/>
            <person name="Pandelia M.E."/>
            <person name="Turnbaugh P.J."/>
            <person name="Balskus E.P."/>
        </authorList>
    </citation>
    <scope>NUCLEOTIDE SEQUENCE [LARGE SCALE GENOMIC DNA]</scope>
    <source>
        <strain evidence="2 3">3C</strain>
    </source>
</reference>
<dbReference type="InterPro" id="IPR018547">
    <property type="entry name" value="AbiEi_C"/>
</dbReference>
<dbReference type="SUPFAM" id="SSF160887">
    <property type="entry name" value="Rv2827c C-terminal domain-like"/>
    <property type="match status" value="1"/>
</dbReference>
<protein>
    <recommendedName>
        <fullName evidence="1">AbiEi antitoxin C-terminal domain-containing protein</fullName>
    </recommendedName>
</protein>
<accession>A0A369M0G7</accession>
<dbReference type="SUPFAM" id="SSF46785">
    <property type="entry name" value="Winged helix' DNA-binding domain"/>
    <property type="match status" value="1"/>
</dbReference>
<feature type="domain" description="AbiEi antitoxin C-terminal" evidence="1">
    <location>
        <begin position="94"/>
        <end position="222"/>
    </location>
</feature>
<dbReference type="Proteomes" id="UP000254000">
    <property type="component" value="Unassembled WGS sequence"/>
</dbReference>
<dbReference type="EMBL" id="PPTS01000004">
    <property type="protein sequence ID" value="RDB65261.1"/>
    <property type="molecule type" value="Genomic_DNA"/>
</dbReference>